<dbReference type="InterPro" id="IPR027939">
    <property type="entry name" value="NMT1/THI5"/>
</dbReference>
<comment type="function">
    <text evidence="1">Responsible for the formation of the pyrimidine heterocycle in the thiamine biosynthesis pathway. Catalyzes the formation of hydroxymethylpyrimidine phosphate (HMP-P) from histidine and pyridoxal phosphate (PLP). The protein uses PLP and the active site histidine to form HMP-P, generating an inactive enzyme. The enzyme can only undergo a single turnover, which suggests it is a suicide enzyme.</text>
</comment>
<reference evidence="13" key="1">
    <citation type="submission" date="2015-08" db="EMBL/GenBank/DDBJ databases">
        <authorList>
            <person name="Babu N.S."/>
            <person name="Beckwith C.J."/>
            <person name="Beseler K.G."/>
            <person name="Brison A."/>
            <person name="Carone J.V."/>
            <person name="Caskin T.P."/>
            <person name="Diamond M."/>
            <person name="Durham M.E."/>
            <person name="Foxe J.M."/>
            <person name="Go M."/>
            <person name="Henderson B.A."/>
            <person name="Jones I.B."/>
            <person name="McGettigan J.A."/>
            <person name="Micheletti S.J."/>
            <person name="Nasrallah M.E."/>
            <person name="Ortiz D."/>
            <person name="Piller C.R."/>
            <person name="Privatt S.R."/>
            <person name="Schneider S.L."/>
            <person name="Sharp S."/>
            <person name="Smith T.C."/>
            <person name="Stanton J.D."/>
            <person name="Ullery H.E."/>
            <person name="Wilson R.J."/>
            <person name="Serrano M.G."/>
            <person name="Buck G."/>
            <person name="Lee V."/>
            <person name="Wang Y."/>
            <person name="Carvalho R."/>
            <person name="Voegtly L."/>
            <person name="Shi R."/>
            <person name="Duckworth R."/>
            <person name="Johnson A."/>
            <person name="Loviza R."/>
            <person name="Walstead R."/>
            <person name="Shah Z."/>
            <person name="Kiflezghi M."/>
            <person name="Wade K."/>
            <person name="Ball S.L."/>
            <person name="Bradley K.W."/>
            <person name="Asai D.J."/>
            <person name="Bowman C.A."/>
            <person name="Russell D.A."/>
            <person name="Pope W.H."/>
            <person name="Jacobs-Sera D."/>
            <person name="Hendrix R.W."/>
            <person name="Hatfull G.F."/>
        </authorList>
    </citation>
    <scope>NUCLEOTIDE SEQUENCE</scope>
</reference>
<comment type="subunit">
    <text evidence="4">Homodimer.</text>
</comment>
<accession>A0A2P2C3Z7</accession>
<keyword evidence="7" id="KW-0663">Pyridoxal phosphate</keyword>
<name>A0A2P2C3Z7_9ZZZZ</name>
<evidence type="ECO:0000256" key="2">
    <source>
        <dbReference type="ARBA" id="ARBA00004948"/>
    </source>
</evidence>
<dbReference type="Gene3D" id="3.40.190.10">
    <property type="entry name" value="Periplasmic binding protein-like II"/>
    <property type="match status" value="2"/>
</dbReference>
<comment type="similarity">
    <text evidence="3">Belongs to the NMT1/THI5 family.</text>
</comment>
<dbReference type="GO" id="GO:0046872">
    <property type="term" value="F:metal ion binding"/>
    <property type="evidence" value="ECO:0007669"/>
    <property type="project" value="UniProtKB-KW"/>
</dbReference>
<keyword evidence="6" id="KW-0479">Metal-binding</keyword>
<dbReference type="SUPFAM" id="SSF53850">
    <property type="entry name" value="Periplasmic binding protein-like II"/>
    <property type="match status" value="1"/>
</dbReference>
<keyword evidence="9" id="KW-0408">Iron</keyword>
<evidence type="ECO:0000256" key="10">
    <source>
        <dbReference type="ARBA" id="ARBA00033171"/>
    </source>
</evidence>
<sequence length="357" mass="37784">MFRTALERPRTSRRSAVCLAATLATISLGLTACGDNETDAAHGSTSGTKELTKVTFAMDYLPSTNHNGLAYAMQEGLFEAQGIDLELIPYVDALSDTVIAAGRAETGFSGDGETAMTTFAAGGDMKVIFSGQPHASPVVAALASSGIESPADFAGKTYGGYGLESEKVALEVMMQNDGATGEVDQAVLSVGSTEALKSKQVDLTRLWPEHLYDFDKAGIELNTFEYQDYGIPEGSGPAVMARNDFLEAHDDLAHGLVAALQEGYQMAIDDPAAANAALIAQFPELKTNTDLVDFTSEIYAEDIYANPYGPTGTTSVAQWQAFADYMAENDLLADEGGKVLTSFDPAPYITNDYLPAG</sequence>
<dbReference type="PROSITE" id="PS51257">
    <property type="entry name" value="PROKAR_LIPOPROTEIN"/>
    <property type="match status" value="1"/>
</dbReference>
<dbReference type="GO" id="GO:0009228">
    <property type="term" value="P:thiamine biosynthetic process"/>
    <property type="evidence" value="ECO:0007669"/>
    <property type="project" value="UniProtKB-KW"/>
</dbReference>
<dbReference type="Pfam" id="PF09084">
    <property type="entry name" value="NMT1"/>
    <property type="match status" value="1"/>
</dbReference>
<organism evidence="13">
    <name type="scientific">metagenome</name>
    <dbReference type="NCBI Taxonomy" id="256318"/>
    <lineage>
        <taxon>unclassified sequences</taxon>
        <taxon>metagenomes</taxon>
    </lineage>
</organism>
<evidence type="ECO:0000256" key="4">
    <source>
        <dbReference type="ARBA" id="ARBA00011738"/>
    </source>
</evidence>
<protein>
    <recommendedName>
        <fullName evidence="10">Thiamine pyrimidine synthase</fullName>
    </recommendedName>
</protein>
<dbReference type="AlphaFoldDB" id="A0A2P2C3Z7"/>
<dbReference type="PANTHER" id="PTHR31528:SF1">
    <property type="entry name" value="4-AMINO-5-HYDROXYMETHYL-2-METHYLPYRIMIDINE PHOSPHATE SYNTHASE THI11-RELATED"/>
    <property type="match status" value="1"/>
</dbReference>
<evidence type="ECO:0000256" key="9">
    <source>
        <dbReference type="ARBA" id="ARBA00023004"/>
    </source>
</evidence>
<evidence type="ECO:0000256" key="8">
    <source>
        <dbReference type="ARBA" id="ARBA00022977"/>
    </source>
</evidence>
<evidence type="ECO:0000256" key="6">
    <source>
        <dbReference type="ARBA" id="ARBA00022723"/>
    </source>
</evidence>
<keyword evidence="8" id="KW-0784">Thiamine biosynthesis</keyword>
<evidence type="ECO:0000256" key="1">
    <source>
        <dbReference type="ARBA" id="ARBA00003469"/>
    </source>
</evidence>
<keyword evidence="5" id="KW-0808">Transferase</keyword>
<evidence type="ECO:0000313" key="13">
    <source>
        <dbReference type="EMBL" id="CUR56723.1"/>
    </source>
</evidence>
<dbReference type="GO" id="GO:0016740">
    <property type="term" value="F:transferase activity"/>
    <property type="evidence" value="ECO:0007669"/>
    <property type="project" value="UniProtKB-KW"/>
</dbReference>
<evidence type="ECO:0000256" key="3">
    <source>
        <dbReference type="ARBA" id="ARBA00009406"/>
    </source>
</evidence>
<comment type="catalytic activity">
    <reaction evidence="11">
        <text>N(6)-(pyridoxal phosphate)-L-lysyl-[4-amino-5-hydroxymethyl-2-methylpyrimidine phosphate synthase] + L-histidyl-[4-amino-5-hydroxymethyl-2-methylpyrimidine phosphate synthase] + 2 Fe(3+) + 4 H2O = L-lysyl-[4-amino-5-hydroxymethyl-2-methylpyrimidine phosphate synthase] + (2S)-2-amino-5-hydroxy-4-oxopentanoyl-[4-amino-5-hydroxymethyl-2-methylpyrimidine phosphate synthase] + 4-amino-2-methyl-5-(phosphooxymethyl)pyrimidine + 3-oxopropanoate + 2 Fe(2+) + 2 H(+)</text>
        <dbReference type="Rhea" id="RHEA:65756"/>
        <dbReference type="Rhea" id="RHEA-COMP:16892"/>
        <dbReference type="Rhea" id="RHEA-COMP:16893"/>
        <dbReference type="Rhea" id="RHEA-COMP:16894"/>
        <dbReference type="Rhea" id="RHEA-COMP:16895"/>
        <dbReference type="ChEBI" id="CHEBI:15377"/>
        <dbReference type="ChEBI" id="CHEBI:15378"/>
        <dbReference type="ChEBI" id="CHEBI:29033"/>
        <dbReference type="ChEBI" id="CHEBI:29034"/>
        <dbReference type="ChEBI" id="CHEBI:29969"/>
        <dbReference type="ChEBI" id="CHEBI:29979"/>
        <dbReference type="ChEBI" id="CHEBI:33190"/>
        <dbReference type="ChEBI" id="CHEBI:58354"/>
        <dbReference type="ChEBI" id="CHEBI:143915"/>
        <dbReference type="ChEBI" id="CHEBI:157692"/>
    </reaction>
    <physiologicalReaction direction="left-to-right" evidence="11">
        <dbReference type="Rhea" id="RHEA:65757"/>
    </physiologicalReaction>
</comment>
<evidence type="ECO:0000256" key="11">
    <source>
        <dbReference type="ARBA" id="ARBA00048179"/>
    </source>
</evidence>
<dbReference type="PANTHER" id="PTHR31528">
    <property type="entry name" value="4-AMINO-5-HYDROXYMETHYL-2-METHYLPYRIMIDINE PHOSPHATE SYNTHASE THI11-RELATED"/>
    <property type="match status" value="1"/>
</dbReference>
<feature type="domain" description="SsuA/THI5-like" evidence="12">
    <location>
        <begin position="64"/>
        <end position="274"/>
    </location>
</feature>
<dbReference type="InterPro" id="IPR015168">
    <property type="entry name" value="SsuA/THI5"/>
</dbReference>
<comment type="pathway">
    <text evidence="2">Cofactor biosynthesis; thiamine diphosphate biosynthesis.</text>
</comment>
<proteinExistence type="inferred from homology"/>
<gene>
    <name evidence="13" type="ORF">NOCA2360026</name>
</gene>
<evidence type="ECO:0000256" key="7">
    <source>
        <dbReference type="ARBA" id="ARBA00022898"/>
    </source>
</evidence>
<evidence type="ECO:0000256" key="5">
    <source>
        <dbReference type="ARBA" id="ARBA00022679"/>
    </source>
</evidence>
<evidence type="ECO:0000259" key="12">
    <source>
        <dbReference type="Pfam" id="PF09084"/>
    </source>
</evidence>
<dbReference type="EMBL" id="CZKA01000030">
    <property type="protein sequence ID" value="CUR56723.1"/>
    <property type="molecule type" value="Genomic_DNA"/>
</dbReference>